<dbReference type="GO" id="GO:0009279">
    <property type="term" value="C:cell outer membrane"/>
    <property type="evidence" value="ECO:0007669"/>
    <property type="project" value="UniProtKB-SubCell"/>
</dbReference>
<dbReference type="Proteomes" id="UP001214530">
    <property type="component" value="Chromosome"/>
</dbReference>
<dbReference type="EMBL" id="CP119313">
    <property type="protein sequence ID" value="WEK18992.1"/>
    <property type="molecule type" value="Genomic_DNA"/>
</dbReference>
<dbReference type="InterPro" id="IPR012910">
    <property type="entry name" value="Plug_dom"/>
</dbReference>
<keyword evidence="4 7" id="KW-0812">Transmembrane</keyword>
<dbReference type="Gene3D" id="2.170.130.10">
    <property type="entry name" value="TonB-dependent receptor, plug domain"/>
    <property type="match status" value="1"/>
</dbReference>
<dbReference type="Pfam" id="PF07715">
    <property type="entry name" value="Plug"/>
    <property type="match status" value="1"/>
</dbReference>
<gene>
    <name evidence="9" type="ORF">P0Y49_19645</name>
</gene>
<evidence type="ECO:0000256" key="1">
    <source>
        <dbReference type="ARBA" id="ARBA00004571"/>
    </source>
</evidence>
<evidence type="ECO:0000256" key="2">
    <source>
        <dbReference type="ARBA" id="ARBA00022448"/>
    </source>
</evidence>
<evidence type="ECO:0000256" key="3">
    <source>
        <dbReference type="ARBA" id="ARBA00022452"/>
    </source>
</evidence>
<dbReference type="PROSITE" id="PS52016">
    <property type="entry name" value="TONB_DEPENDENT_REC_3"/>
    <property type="match status" value="1"/>
</dbReference>
<organism evidence="9 10">
    <name type="scientific">Candidatus Pedobacter colombiensis</name>
    <dbReference type="NCBI Taxonomy" id="3121371"/>
    <lineage>
        <taxon>Bacteria</taxon>
        <taxon>Pseudomonadati</taxon>
        <taxon>Bacteroidota</taxon>
        <taxon>Sphingobacteriia</taxon>
        <taxon>Sphingobacteriales</taxon>
        <taxon>Sphingobacteriaceae</taxon>
        <taxon>Pedobacter</taxon>
    </lineage>
</organism>
<feature type="domain" description="Secretin/TonB short N-terminal" evidence="8">
    <location>
        <begin position="67"/>
        <end position="118"/>
    </location>
</feature>
<keyword evidence="5 7" id="KW-0472">Membrane</keyword>
<dbReference type="InterPro" id="IPR037066">
    <property type="entry name" value="Plug_dom_sf"/>
</dbReference>
<evidence type="ECO:0000256" key="7">
    <source>
        <dbReference type="PROSITE-ProRule" id="PRU01360"/>
    </source>
</evidence>
<keyword evidence="3 7" id="KW-1134">Transmembrane beta strand</keyword>
<evidence type="ECO:0000256" key="6">
    <source>
        <dbReference type="ARBA" id="ARBA00023237"/>
    </source>
</evidence>
<dbReference type="InterPro" id="IPR023996">
    <property type="entry name" value="TonB-dep_OMP_SusC/RagA"/>
</dbReference>
<dbReference type="Pfam" id="PF07660">
    <property type="entry name" value="STN"/>
    <property type="match status" value="1"/>
</dbReference>
<dbReference type="NCBIfam" id="TIGR04057">
    <property type="entry name" value="SusC_RagA_signa"/>
    <property type="match status" value="1"/>
</dbReference>
<dbReference type="Pfam" id="PF13715">
    <property type="entry name" value="CarbopepD_reg_2"/>
    <property type="match status" value="1"/>
</dbReference>
<protein>
    <submittedName>
        <fullName evidence="9">SusC/RagA family TonB-linked outer membrane protein</fullName>
    </submittedName>
</protein>
<keyword evidence="2 7" id="KW-0813">Transport</keyword>
<dbReference type="Gene3D" id="2.60.40.1120">
    <property type="entry name" value="Carboxypeptidase-like, regulatory domain"/>
    <property type="match status" value="1"/>
</dbReference>
<evidence type="ECO:0000256" key="4">
    <source>
        <dbReference type="ARBA" id="ARBA00022692"/>
    </source>
</evidence>
<dbReference type="Gene3D" id="2.40.170.20">
    <property type="entry name" value="TonB-dependent receptor, beta-barrel domain"/>
    <property type="match status" value="1"/>
</dbReference>
<proteinExistence type="inferred from homology"/>
<dbReference type="SMART" id="SM00965">
    <property type="entry name" value="STN"/>
    <property type="match status" value="1"/>
</dbReference>
<dbReference type="InterPro" id="IPR036942">
    <property type="entry name" value="Beta-barrel_TonB_sf"/>
</dbReference>
<sequence length="1128" mass="126260">MNFYMTFKYSLLGRIYANILLKLKLTFIILISVILNASATGYAQITLKENGAPLEQVIQKIRKQAGYELFYNAGMLAKARPVTLNVNNASVEQVLDLCFKDQPLTYSIKDKTIIVKNRLVEVVVIKDLPIRGRVLDENGKPIPGASIRVKGTPGLVTASTVDGSFKINVNTENDILLVSYVGYKTQEIKLKANQGPLTIKMEVSENNMKDVVITGMMTVKKESFSGATASFSGEDLKAIGNVNVIQSLRTLDPSFLLMENNITGSNPNVLPTIELRGQTSITTQGLRDEFSNDPNQPLFILDGFETSLKSIVDLDMNRVASISILKDAASTAVYGSRASNGVIVIETIRPKAGELNLTYTTDGNIDFADLSSYNLMNAREKLEFERLSGRYIIHPRFGTPIQQMALDDLYASRLKDVEKGIDSYWLNEPIQTGYAQRHSISVSGGEKDITYSVGGDIRNVEGSMIGSGRKTWGTRLNLTYRNSKINISNMLYVNGYNSKESNYGDFSKWANMNPYFDKTTASGRYLLELQNPFQPSLFERVENPYYATTLGSFDREKNFSLTNNTQARYNINKSLLITASFQIVKGTTEANKFISPLDNKYVSASALEKGSLTNSTTNNLGLTGNIALNYSKVINKHSITGMLRTEVSNVEYNRNGYIAVGFPNSSNGNARFAYGFAENGRPAVSQTTSRRNSIISSANYSYDNRLNFDASFTYDGTTSFGNANKYSPFFSIGSSWNLHNEGFLKKEEWIDLLRVRANFGITGNQNFSSYTSVSTYNFDTNYNYFGQGLYLSSLGNENLKWQNTYNTSLGIDAAFWKNRLNVQLNGYRKYTDPLVVAVSLPPSTALTAYPINAGTLDVKGLEAIIRVSPIYNPTKGTVWTLGLTASHYTQRYDNFNNILEGLNEGLRKSKSLTRYRDGGDPADIWTVPSLGIDPANGNEIFLKKDGSYSYEYDYKDQVVVGNTRPKLEGVFSSTLSFKNFNFGLNFRYILGQDIFNSALFNKVENISMSQLLTNNQDKRALYDRWKTPGDVSEFRNISIIDRTAYQGLIYNTEMSSRFVQRENSLTLEAANLGYNFRDRSWMKQARLTNLRLNAFTGEIFRISTVKRERGISYPYARTVSFSLTANFQ</sequence>
<dbReference type="AlphaFoldDB" id="A0AAJ6B5P9"/>
<dbReference type="InterPro" id="IPR039426">
    <property type="entry name" value="TonB-dep_rcpt-like"/>
</dbReference>
<name>A0AAJ6B5P9_9SPHI</name>
<dbReference type="SUPFAM" id="SSF56935">
    <property type="entry name" value="Porins"/>
    <property type="match status" value="1"/>
</dbReference>
<evidence type="ECO:0000313" key="9">
    <source>
        <dbReference type="EMBL" id="WEK18992.1"/>
    </source>
</evidence>
<comment type="similarity">
    <text evidence="7">Belongs to the TonB-dependent receptor family.</text>
</comment>
<dbReference type="InterPro" id="IPR011662">
    <property type="entry name" value="Secretin/TonB_short_N"/>
</dbReference>
<dbReference type="InterPro" id="IPR023997">
    <property type="entry name" value="TonB-dep_OMP_SusC/RagA_CS"/>
</dbReference>
<evidence type="ECO:0000259" key="8">
    <source>
        <dbReference type="SMART" id="SM00965"/>
    </source>
</evidence>
<evidence type="ECO:0000256" key="5">
    <source>
        <dbReference type="ARBA" id="ARBA00023136"/>
    </source>
</evidence>
<reference evidence="9" key="1">
    <citation type="submission" date="2023-03" db="EMBL/GenBank/DDBJ databases">
        <title>Andean soil-derived lignocellulolytic bacterial consortium as a source of novel taxa and putative plastic-active enzymes.</title>
        <authorList>
            <person name="Diaz-Garcia L."/>
            <person name="Chuvochina M."/>
            <person name="Feuerriegel G."/>
            <person name="Bunk B."/>
            <person name="Sproer C."/>
            <person name="Streit W.R."/>
            <person name="Rodriguez L.M."/>
            <person name="Overmann J."/>
            <person name="Jimenez D.J."/>
        </authorList>
    </citation>
    <scope>NUCLEOTIDE SEQUENCE</scope>
    <source>
        <strain evidence="9">MAG 3858</strain>
    </source>
</reference>
<keyword evidence="6 7" id="KW-0998">Cell outer membrane</keyword>
<dbReference type="InterPro" id="IPR008969">
    <property type="entry name" value="CarboxyPept-like_regulatory"/>
</dbReference>
<comment type="subcellular location">
    <subcellularLocation>
        <location evidence="1 7">Cell outer membrane</location>
        <topology evidence="1 7">Multi-pass membrane protein</topology>
    </subcellularLocation>
</comment>
<dbReference type="Gene3D" id="3.55.50.30">
    <property type="match status" value="1"/>
</dbReference>
<dbReference type="SUPFAM" id="SSF49464">
    <property type="entry name" value="Carboxypeptidase regulatory domain-like"/>
    <property type="match status" value="1"/>
</dbReference>
<dbReference type="NCBIfam" id="TIGR04056">
    <property type="entry name" value="OMP_RagA_SusC"/>
    <property type="match status" value="1"/>
</dbReference>
<evidence type="ECO:0000313" key="10">
    <source>
        <dbReference type="Proteomes" id="UP001214530"/>
    </source>
</evidence>
<accession>A0AAJ6B5P9</accession>